<comment type="caution">
    <text evidence="6">The sequence shown here is derived from an EMBL/GenBank/DDBJ whole genome shotgun (WGS) entry which is preliminary data.</text>
</comment>
<protein>
    <submittedName>
        <fullName evidence="6">AAA family ATPase</fullName>
    </submittedName>
</protein>
<evidence type="ECO:0000313" key="6">
    <source>
        <dbReference type="EMBL" id="MDA2806385.1"/>
    </source>
</evidence>
<dbReference type="Gene3D" id="1.10.8.60">
    <property type="match status" value="3"/>
</dbReference>
<evidence type="ECO:0000313" key="7">
    <source>
        <dbReference type="Proteomes" id="UP001165685"/>
    </source>
</evidence>
<dbReference type="PRINTS" id="PR00819">
    <property type="entry name" value="CBXCFQXSUPER"/>
</dbReference>
<evidence type="ECO:0000256" key="1">
    <source>
        <dbReference type="ARBA" id="ARBA00010378"/>
    </source>
</evidence>
<feature type="domain" description="AAA+ ATPase" evidence="5">
    <location>
        <begin position="732"/>
        <end position="871"/>
    </location>
</feature>
<evidence type="ECO:0000259" key="5">
    <source>
        <dbReference type="SMART" id="SM00382"/>
    </source>
</evidence>
<name>A0ABT4TNX7_9ACTN</name>
<dbReference type="EMBL" id="JAQFWP010000034">
    <property type="protein sequence ID" value="MDA2806385.1"/>
    <property type="molecule type" value="Genomic_DNA"/>
</dbReference>
<feature type="compositionally biased region" description="Basic and acidic residues" evidence="4">
    <location>
        <begin position="379"/>
        <end position="393"/>
    </location>
</feature>
<dbReference type="InterPro" id="IPR003959">
    <property type="entry name" value="ATPase_AAA_core"/>
</dbReference>
<dbReference type="InterPro" id="IPR041627">
    <property type="entry name" value="AAA_lid_6"/>
</dbReference>
<feature type="region of interest" description="Disordered" evidence="4">
    <location>
        <begin position="364"/>
        <end position="402"/>
    </location>
</feature>
<keyword evidence="3" id="KW-0067">ATP-binding</keyword>
<dbReference type="InterPro" id="IPR027417">
    <property type="entry name" value="P-loop_NTPase"/>
</dbReference>
<dbReference type="SMART" id="SM00382">
    <property type="entry name" value="AAA"/>
    <property type="match status" value="3"/>
</dbReference>
<evidence type="ECO:0000256" key="4">
    <source>
        <dbReference type="SAM" id="MobiDB-lite"/>
    </source>
</evidence>
<feature type="domain" description="AAA+ ATPase" evidence="5">
    <location>
        <begin position="1007"/>
        <end position="1146"/>
    </location>
</feature>
<dbReference type="Gene3D" id="3.40.50.300">
    <property type="entry name" value="P-loop containing nucleotide triphosphate hydrolases"/>
    <property type="match status" value="3"/>
</dbReference>
<feature type="compositionally biased region" description="Acidic residues" evidence="4">
    <location>
        <begin position="366"/>
        <end position="375"/>
    </location>
</feature>
<sequence length="1252" mass="133676">MPAIRLPEHLEPLLTHEPVLDVYEYGPWQVPEDLIAKVSDLLSLVMSDQRGLEFPPDAPRGTSEERRRRLGGDVLDALICVSGALRINSGSHSCLPSLLMRDHISGVTPDTDPVRWIFDDLEIPPFYGLMDVAGTPESRETVLALLRDVLDAVEGIAPWEPRRRAILRLLDRRAADPELHRFDLSATPREVRRAWAADITAHDFADAPEFAPPETFLNWAFERFAAAHETLGDIAHGMPDAYDTLTSMALGLELPGVPPVASTVMDRDEFQYQTRLFAREKEGFSAEAFKRRARVWLWEAAAAGDFDTCRAWLDYGTRCAVALASGDDDLMRKPSAGTPLPVFGFQFDLHRFCVRPRSVFSVPEAPEGEAAEEAAGEAGQDRDGEPAPEKAAPEKAAAGRQRPALEELDALVGLEQVKEELRRIHSECEAERTRRRMPLDFPKAPRNTVFTGGPGTGKSAAARILASICAETGRLRSGRVVETDRSELIADYAGGVASQVAQVVKGALGGVLLIDGASALTESDAARSLGYDAVNALIREMDEHHQDLVVVLADTDERMGRFLAANPRLAARFPHRLSFPAPSGRDLAGIVEALAARGGLKLEPEAAAKAERALRRSGGAGSGGAHTVRALLDRALARQARRLADADEIPAPGFPGRRDTRPLFVLTADDIPDKAGIGLVGSKRGVPEGTDPMAALDSLVGLEAVKREIRLYAAEAHADRLRAEAGAAVEAPARHMVFTGSPGTAKTTVGRMLGAVYADLGLLASGHLVEVGRADLVGEYIGQTAPKVEQAVRSALGGVLFVDEAYALSQSDSGNDYGPEAVSTLLKLMEDHREDLVVVVAGYEKEMERFLASNPGVASRFPRHLGFPDYTDEELTEIFAHMADEAGFTVGAGTGERVRRLLSAAPRDGAFGNARLVRNLLERATALQAERITDGADRPPEELRELLPADIPATTGARVGAVAPTDPLARLEELVGQEPAKRELRALDARARVEEARRRAGITAPGALDHMVFLGNPGTGRTTVAELAGAVCARRGLLSSGHVAPVEREGLVGTLPGQSTALVESAVRAAAGGVLLIEDAHTVLPRPSSGAAAEEAAEALVRMVRAYRSDLLVVASGAPDELPALLDARPGLGALFTRRLRFPDLAVEELVAVFTDRAHRSGFQVEAGAAAAARSLLARDRAAGGAAADGGSAGPANARLAQAVFEVTARNQAARIAEEDLADPGVLRALTAQDVPTVLPDRAAARRTGMYL</sequence>
<dbReference type="CDD" id="cd00009">
    <property type="entry name" value="AAA"/>
    <property type="match status" value="2"/>
</dbReference>
<dbReference type="PANTHER" id="PTHR43392:SF2">
    <property type="entry name" value="AAA-TYPE ATPASE FAMILY PROTEIN _ ANKYRIN REPEAT FAMILY PROTEIN"/>
    <property type="match status" value="1"/>
</dbReference>
<feature type="domain" description="AAA+ ATPase" evidence="5">
    <location>
        <begin position="444"/>
        <end position="583"/>
    </location>
</feature>
<dbReference type="Pfam" id="PF17866">
    <property type="entry name" value="AAA_lid_6"/>
    <property type="match status" value="1"/>
</dbReference>
<accession>A0ABT4TNX7</accession>
<comment type="similarity">
    <text evidence="1">Belongs to the CbxX/CfxQ family.</text>
</comment>
<organism evidence="6 7">
    <name type="scientific">Nocardiopsis suaedae</name>
    <dbReference type="NCBI Taxonomy" id="3018444"/>
    <lineage>
        <taxon>Bacteria</taxon>
        <taxon>Bacillati</taxon>
        <taxon>Actinomycetota</taxon>
        <taxon>Actinomycetes</taxon>
        <taxon>Streptosporangiales</taxon>
        <taxon>Nocardiopsidaceae</taxon>
        <taxon>Nocardiopsis</taxon>
    </lineage>
</organism>
<reference evidence="6" key="1">
    <citation type="submission" date="2023-01" db="EMBL/GenBank/DDBJ databases">
        <title>Draft genome sequence of Nocardiopsis sp. LSu2-4 isolated from halophytes.</title>
        <authorList>
            <person name="Duangmal K."/>
            <person name="Chantavorakit T."/>
        </authorList>
    </citation>
    <scope>NUCLEOTIDE SEQUENCE</scope>
    <source>
        <strain evidence="6">LSu2-4</strain>
    </source>
</reference>
<dbReference type="InterPro" id="IPR003593">
    <property type="entry name" value="AAA+_ATPase"/>
</dbReference>
<dbReference type="RefSeq" id="WP_270679026.1">
    <property type="nucleotide sequence ID" value="NZ_JAQFWP010000034.1"/>
</dbReference>
<dbReference type="InterPro" id="IPR050773">
    <property type="entry name" value="CbxX/CfxQ_RuBisCO_ESX"/>
</dbReference>
<gene>
    <name evidence="6" type="ORF">O4U47_17870</name>
</gene>
<keyword evidence="2" id="KW-0547">Nucleotide-binding</keyword>
<evidence type="ECO:0000256" key="2">
    <source>
        <dbReference type="ARBA" id="ARBA00022741"/>
    </source>
</evidence>
<dbReference type="Pfam" id="PF00004">
    <property type="entry name" value="AAA"/>
    <property type="match status" value="3"/>
</dbReference>
<dbReference type="PANTHER" id="PTHR43392">
    <property type="entry name" value="AAA-TYPE ATPASE FAMILY PROTEIN / ANKYRIN REPEAT FAMILY PROTEIN"/>
    <property type="match status" value="1"/>
</dbReference>
<evidence type="ECO:0000256" key="3">
    <source>
        <dbReference type="ARBA" id="ARBA00022840"/>
    </source>
</evidence>
<dbReference type="InterPro" id="IPR000641">
    <property type="entry name" value="CbxX/CfxQ"/>
</dbReference>
<dbReference type="Proteomes" id="UP001165685">
    <property type="component" value="Unassembled WGS sequence"/>
</dbReference>
<proteinExistence type="inferred from homology"/>
<dbReference type="SUPFAM" id="SSF52540">
    <property type="entry name" value="P-loop containing nucleoside triphosphate hydrolases"/>
    <property type="match status" value="3"/>
</dbReference>
<keyword evidence="7" id="KW-1185">Reference proteome</keyword>